<reference evidence="2 3" key="1">
    <citation type="submission" date="2019-03" db="EMBL/GenBank/DDBJ databases">
        <title>Flavobacterium LB-D12 sp. nov., isolated from arctic soil.</title>
        <authorList>
            <person name="Chaudhary D.K."/>
        </authorList>
    </citation>
    <scope>NUCLEOTIDE SEQUENCE [LARGE SCALE GENOMIC DNA]</scope>
    <source>
        <strain evidence="2 3">LB-D12</strain>
    </source>
</reference>
<keyword evidence="3" id="KW-1185">Reference proteome</keyword>
<keyword evidence="1" id="KW-1133">Transmembrane helix</keyword>
<keyword evidence="1" id="KW-0812">Transmembrane</keyword>
<proteinExistence type="predicted"/>
<dbReference type="EMBL" id="SMFN01000010">
    <property type="protein sequence ID" value="TDE03924.1"/>
    <property type="molecule type" value="Genomic_DNA"/>
</dbReference>
<organism evidence="2 3">
    <name type="scientific">Flavobacterium sandaracinum</name>
    <dbReference type="NCBI Taxonomy" id="2541733"/>
    <lineage>
        <taxon>Bacteria</taxon>
        <taxon>Pseudomonadati</taxon>
        <taxon>Bacteroidota</taxon>
        <taxon>Flavobacteriia</taxon>
        <taxon>Flavobacteriales</taxon>
        <taxon>Flavobacteriaceae</taxon>
        <taxon>Flavobacterium</taxon>
    </lineage>
</organism>
<feature type="transmembrane region" description="Helical" evidence="1">
    <location>
        <begin position="119"/>
        <end position="137"/>
    </location>
</feature>
<feature type="transmembrane region" description="Helical" evidence="1">
    <location>
        <begin position="9"/>
        <end position="29"/>
    </location>
</feature>
<accession>A0A4R5CZ74</accession>
<keyword evidence="1" id="KW-0472">Membrane</keyword>
<dbReference type="RefSeq" id="WP_132066370.1">
    <property type="nucleotide sequence ID" value="NZ_SMFN01000010.1"/>
</dbReference>
<dbReference type="Proteomes" id="UP000294644">
    <property type="component" value="Unassembled WGS sequence"/>
</dbReference>
<gene>
    <name evidence="2" type="ORF">E0F91_09840</name>
</gene>
<protein>
    <submittedName>
        <fullName evidence="2">Uncharacterized protein</fullName>
    </submittedName>
</protein>
<feature type="transmembrane region" description="Helical" evidence="1">
    <location>
        <begin position="49"/>
        <end position="74"/>
    </location>
</feature>
<dbReference type="OrthoDB" id="1363399at2"/>
<name>A0A4R5CZ74_9FLAO</name>
<evidence type="ECO:0000313" key="2">
    <source>
        <dbReference type="EMBL" id="TDE03924.1"/>
    </source>
</evidence>
<feature type="transmembrane region" description="Helical" evidence="1">
    <location>
        <begin position="86"/>
        <end position="104"/>
    </location>
</feature>
<sequence length="147" mass="16498">MEKSIFKTLLIILSLSIFFISLTLNAFTYDYQGVKTMSSISCFLMGSTAILGGGLLEWIVWLANPLCLISIFCLIMDKPIAQKINIAAVILAMSFYSWNSILAAESGTSGKILSVKNGYFIWLASIVILTVGTFWYFKRYKEIKYTD</sequence>
<comment type="caution">
    <text evidence="2">The sequence shown here is derived from an EMBL/GenBank/DDBJ whole genome shotgun (WGS) entry which is preliminary data.</text>
</comment>
<dbReference type="AlphaFoldDB" id="A0A4R5CZ74"/>
<evidence type="ECO:0000256" key="1">
    <source>
        <dbReference type="SAM" id="Phobius"/>
    </source>
</evidence>
<evidence type="ECO:0000313" key="3">
    <source>
        <dbReference type="Proteomes" id="UP000294644"/>
    </source>
</evidence>